<organism evidence="15 16">
    <name type="scientific">Glaciecola punicea ACAM 611</name>
    <dbReference type="NCBI Taxonomy" id="1121923"/>
    <lineage>
        <taxon>Bacteria</taxon>
        <taxon>Pseudomonadati</taxon>
        <taxon>Pseudomonadota</taxon>
        <taxon>Gammaproteobacteria</taxon>
        <taxon>Alteromonadales</taxon>
        <taxon>Alteromonadaceae</taxon>
        <taxon>Glaciecola</taxon>
    </lineage>
</organism>
<dbReference type="GO" id="GO:0008360">
    <property type="term" value="P:regulation of cell shape"/>
    <property type="evidence" value="ECO:0007669"/>
    <property type="project" value="UniProtKB-KW"/>
</dbReference>
<dbReference type="Proteomes" id="UP000053586">
    <property type="component" value="Unassembled WGS sequence"/>
</dbReference>
<reference evidence="15 16" key="2">
    <citation type="journal article" date="2017" name="Antonie Van Leeuwenhoek">
        <title>Rhizobium rhizosphaerae sp. nov., a novel species isolated from rice rhizosphere.</title>
        <authorList>
            <person name="Zhao J.J."/>
            <person name="Zhang J."/>
            <person name="Zhang R.J."/>
            <person name="Zhang C.W."/>
            <person name="Yin H.Q."/>
            <person name="Zhang X.X."/>
        </authorList>
    </citation>
    <scope>NUCLEOTIDE SEQUENCE [LARGE SCALE GENOMIC DNA]</scope>
    <source>
        <strain evidence="15 16">ACAM 611</strain>
    </source>
</reference>
<proteinExistence type="inferred from homology"/>
<name>H5TDL0_9ALTE</name>
<evidence type="ECO:0000313" key="16">
    <source>
        <dbReference type="Proteomes" id="UP000053586"/>
    </source>
</evidence>
<evidence type="ECO:0000259" key="14">
    <source>
        <dbReference type="Pfam" id="PF08245"/>
    </source>
</evidence>
<dbReference type="PANTHER" id="PTHR43024:SF1">
    <property type="entry name" value="UDP-N-ACETYLMURAMOYL-TRIPEPTIDE--D-ALANYL-D-ALANINE LIGASE"/>
    <property type="match status" value="1"/>
</dbReference>
<keyword evidence="8 10" id="KW-0131">Cell cycle</keyword>
<sequence length="500" mass="52839">MIAVSVAWIAQKIEAACTPEPMLESVANQIIKGVSTDTRSIRQGDLFIALVGPNFNGHDYVAAAIDKGAAAVIVSEPDFTCAIPTLRVSDTRIALGKLGAAVKQKLSPKTIAITGSSGKTTVKEMVNAILSTRGKVLATKDNFNNDIGVPLTLLNLNESHEYAVIEIGANHQGEIDYTCGLVKPDVATIINAAPAHIEGFGSLFGVARAKSEIIKGLAPEAVAILNHDSQFFEFWQGTSSTQQILTFSYESDKGDFHAKKVSINSAGCAEFEMITPIGSVAIKLRVPGIHNVGNAVLSAALAISAGANLSNVQQGLFNMQSVAGRLSVKQLTPFIKVLDDTYNANVGSVKAAIDLLASFTGTRVLVFGDMGELGDQASMYHTQIGEYAQTHNIDALISCGPLSRHASSAMQSKGIACADTQSAFEALIKIIRPLIARSTPLRSNTSVSKNTLGQMEQSTSVTILVKGSRGAAMEKVVEALMAFDFSQSDDGLLSNKKEPD</sequence>
<evidence type="ECO:0000256" key="5">
    <source>
        <dbReference type="ARBA" id="ARBA00022840"/>
    </source>
</evidence>
<feature type="domain" description="Mur ligase N-terminal catalytic" evidence="12">
    <location>
        <begin position="31"/>
        <end position="78"/>
    </location>
</feature>
<dbReference type="GO" id="GO:0008766">
    <property type="term" value="F:UDP-N-acetylmuramoylalanyl-D-glutamyl-2,6-diaminopimelate-D-alanyl-D-alanine ligase activity"/>
    <property type="evidence" value="ECO:0007669"/>
    <property type="project" value="RHEA"/>
</dbReference>
<evidence type="ECO:0000256" key="7">
    <source>
        <dbReference type="ARBA" id="ARBA00022984"/>
    </source>
</evidence>
<dbReference type="InterPro" id="IPR000713">
    <property type="entry name" value="Mur_ligase_N"/>
</dbReference>
<dbReference type="SUPFAM" id="SSF53244">
    <property type="entry name" value="MurD-like peptide ligases, peptide-binding domain"/>
    <property type="match status" value="1"/>
</dbReference>
<dbReference type="EMBL" id="BAET01000028">
    <property type="protein sequence ID" value="GAB56387.1"/>
    <property type="molecule type" value="Genomic_DNA"/>
</dbReference>
<dbReference type="eggNOG" id="COG0770">
    <property type="taxonomic scope" value="Bacteria"/>
</dbReference>
<evidence type="ECO:0000259" key="13">
    <source>
        <dbReference type="Pfam" id="PF02875"/>
    </source>
</evidence>
<comment type="catalytic activity">
    <reaction evidence="10 11">
        <text>D-alanyl-D-alanine + UDP-N-acetyl-alpha-D-muramoyl-L-alanyl-gamma-D-glutamyl-meso-2,6-diaminopimelate + ATP = UDP-N-acetyl-alpha-D-muramoyl-L-alanyl-gamma-D-glutamyl-meso-2,6-diaminopimeloyl-D-alanyl-D-alanine + ADP + phosphate + H(+)</text>
        <dbReference type="Rhea" id="RHEA:28374"/>
        <dbReference type="ChEBI" id="CHEBI:15378"/>
        <dbReference type="ChEBI" id="CHEBI:30616"/>
        <dbReference type="ChEBI" id="CHEBI:43474"/>
        <dbReference type="ChEBI" id="CHEBI:57822"/>
        <dbReference type="ChEBI" id="CHEBI:61386"/>
        <dbReference type="ChEBI" id="CHEBI:83905"/>
        <dbReference type="ChEBI" id="CHEBI:456216"/>
        <dbReference type="EC" id="6.3.2.10"/>
    </reaction>
</comment>
<dbReference type="GO" id="GO:0005524">
    <property type="term" value="F:ATP binding"/>
    <property type="evidence" value="ECO:0007669"/>
    <property type="project" value="UniProtKB-UniRule"/>
</dbReference>
<keyword evidence="1 10" id="KW-0963">Cytoplasm</keyword>
<keyword evidence="2 10" id="KW-0436">Ligase</keyword>
<dbReference type="SUPFAM" id="SSF53623">
    <property type="entry name" value="MurD-like peptide ligases, catalytic domain"/>
    <property type="match status" value="1"/>
</dbReference>
<evidence type="ECO:0000256" key="8">
    <source>
        <dbReference type="ARBA" id="ARBA00023306"/>
    </source>
</evidence>
<dbReference type="AlphaFoldDB" id="H5TDL0"/>
<keyword evidence="9 10" id="KW-0961">Cell wall biogenesis/degradation</keyword>
<dbReference type="PANTHER" id="PTHR43024">
    <property type="entry name" value="UDP-N-ACETYLMURAMOYL-TRIPEPTIDE--D-ALANYL-D-ALANINE LIGASE"/>
    <property type="match status" value="1"/>
</dbReference>
<protein>
    <recommendedName>
        <fullName evidence="10 11">UDP-N-acetylmuramoyl-tripeptide--D-alanyl-D-alanine ligase</fullName>
        <ecNumber evidence="10 11">6.3.2.10</ecNumber>
    </recommendedName>
    <alternativeName>
        <fullName evidence="10">D-alanyl-D-alanine-adding enzyme</fullName>
    </alternativeName>
</protein>
<dbReference type="Pfam" id="PF02875">
    <property type="entry name" value="Mur_ligase_C"/>
    <property type="match status" value="1"/>
</dbReference>
<dbReference type="HAMAP" id="MF_02019">
    <property type="entry name" value="MurF"/>
    <property type="match status" value="1"/>
</dbReference>
<dbReference type="STRING" id="56804.BAE46_05210"/>
<keyword evidence="16" id="KW-1185">Reference proteome</keyword>
<dbReference type="GO" id="GO:0051301">
    <property type="term" value="P:cell division"/>
    <property type="evidence" value="ECO:0007669"/>
    <property type="project" value="UniProtKB-KW"/>
</dbReference>
<evidence type="ECO:0000256" key="9">
    <source>
        <dbReference type="ARBA" id="ARBA00023316"/>
    </source>
</evidence>
<dbReference type="InterPro" id="IPR036615">
    <property type="entry name" value="Mur_ligase_C_dom_sf"/>
</dbReference>
<dbReference type="InterPro" id="IPR013221">
    <property type="entry name" value="Mur_ligase_cen"/>
</dbReference>
<dbReference type="GO" id="GO:0009252">
    <property type="term" value="P:peptidoglycan biosynthetic process"/>
    <property type="evidence" value="ECO:0007669"/>
    <property type="project" value="UniProtKB-UniRule"/>
</dbReference>
<dbReference type="Pfam" id="PF01225">
    <property type="entry name" value="Mur_ligase"/>
    <property type="match status" value="1"/>
</dbReference>
<dbReference type="Gene3D" id="3.90.190.20">
    <property type="entry name" value="Mur ligase, C-terminal domain"/>
    <property type="match status" value="1"/>
</dbReference>
<evidence type="ECO:0000256" key="2">
    <source>
        <dbReference type="ARBA" id="ARBA00022598"/>
    </source>
</evidence>
<dbReference type="InterPro" id="IPR036565">
    <property type="entry name" value="Mur-like_cat_sf"/>
</dbReference>
<dbReference type="OrthoDB" id="9801978at2"/>
<evidence type="ECO:0000256" key="4">
    <source>
        <dbReference type="ARBA" id="ARBA00022741"/>
    </source>
</evidence>
<keyword evidence="6 10" id="KW-0133">Cell shape</keyword>
<dbReference type="GO" id="GO:0047480">
    <property type="term" value="F:UDP-N-acetylmuramoyl-tripeptide-D-alanyl-D-alanine ligase activity"/>
    <property type="evidence" value="ECO:0007669"/>
    <property type="project" value="UniProtKB-UniRule"/>
</dbReference>
<evidence type="ECO:0000256" key="11">
    <source>
        <dbReference type="RuleBase" id="RU004136"/>
    </source>
</evidence>
<dbReference type="Gene3D" id="3.40.1390.10">
    <property type="entry name" value="MurE/MurF, N-terminal domain"/>
    <property type="match status" value="1"/>
</dbReference>
<comment type="function">
    <text evidence="10 11">Involved in cell wall formation. Catalyzes the final step in the synthesis of UDP-N-acetylmuramoyl-pentapeptide, the precursor of murein.</text>
</comment>
<feature type="binding site" evidence="10">
    <location>
        <begin position="115"/>
        <end position="121"/>
    </location>
    <ligand>
        <name>ATP</name>
        <dbReference type="ChEBI" id="CHEBI:30616"/>
    </ligand>
</feature>
<reference evidence="15 16" key="1">
    <citation type="journal article" date="2012" name="J. Bacteriol.">
        <title>Genome sequence of proteorhodopsin-containing sea ice bacterium Glaciecola punicea ACAM 611T.</title>
        <authorList>
            <person name="Qin Q.-L."/>
            <person name="Xie B.-B."/>
            <person name="Shu Y.-L."/>
            <person name="Rong J.-C."/>
            <person name="Zhao D.-L."/>
            <person name="Zhang X.-Y."/>
            <person name="Chen X.-L."/>
            <person name="Zhou B.-C."/>
            <person name="Zhanga Y.-Z."/>
        </authorList>
    </citation>
    <scope>NUCLEOTIDE SEQUENCE [LARGE SCALE GENOMIC DNA]</scope>
    <source>
        <strain evidence="15 16">ACAM 611</strain>
    </source>
</reference>
<evidence type="ECO:0000256" key="10">
    <source>
        <dbReference type="HAMAP-Rule" id="MF_02019"/>
    </source>
</evidence>
<evidence type="ECO:0000313" key="15">
    <source>
        <dbReference type="EMBL" id="GAB56387.1"/>
    </source>
</evidence>
<keyword evidence="5 10" id="KW-0067">ATP-binding</keyword>
<dbReference type="SUPFAM" id="SSF63418">
    <property type="entry name" value="MurE/MurF N-terminal domain"/>
    <property type="match status" value="1"/>
</dbReference>
<dbReference type="InterPro" id="IPR005863">
    <property type="entry name" value="UDP-N-AcMur_synth"/>
</dbReference>
<evidence type="ECO:0000259" key="12">
    <source>
        <dbReference type="Pfam" id="PF01225"/>
    </source>
</evidence>
<comment type="caution">
    <text evidence="15">The sequence shown here is derived from an EMBL/GenBank/DDBJ whole genome shotgun (WGS) entry which is preliminary data.</text>
</comment>
<dbReference type="RefSeq" id="WP_006006487.1">
    <property type="nucleotide sequence ID" value="NZ_BAET01000028.1"/>
</dbReference>
<keyword evidence="7 10" id="KW-0573">Peptidoglycan synthesis</keyword>
<accession>H5TDL0</accession>
<evidence type="ECO:0000256" key="3">
    <source>
        <dbReference type="ARBA" id="ARBA00022618"/>
    </source>
</evidence>
<dbReference type="InterPro" id="IPR004101">
    <property type="entry name" value="Mur_ligase_C"/>
</dbReference>
<dbReference type="GO" id="GO:0005737">
    <property type="term" value="C:cytoplasm"/>
    <property type="evidence" value="ECO:0007669"/>
    <property type="project" value="UniProtKB-SubCell"/>
</dbReference>
<dbReference type="NCBIfam" id="TIGR01143">
    <property type="entry name" value="murF"/>
    <property type="match status" value="1"/>
</dbReference>
<keyword evidence="3 10" id="KW-0132">Cell division</keyword>
<dbReference type="InterPro" id="IPR035911">
    <property type="entry name" value="MurE/MurF_N"/>
</dbReference>
<comment type="similarity">
    <text evidence="10">Belongs to the MurCDEF family. MurF subfamily.</text>
</comment>
<evidence type="ECO:0000256" key="1">
    <source>
        <dbReference type="ARBA" id="ARBA00022490"/>
    </source>
</evidence>
<dbReference type="EC" id="6.3.2.10" evidence="10 11"/>
<comment type="pathway">
    <text evidence="10 11">Cell wall biogenesis; peptidoglycan biosynthesis.</text>
</comment>
<feature type="domain" description="Mur ligase central" evidence="14">
    <location>
        <begin position="113"/>
        <end position="302"/>
    </location>
</feature>
<keyword evidence="4 10" id="KW-0547">Nucleotide-binding</keyword>
<dbReference type="InterPro" id="IPR051046">
    <property type="entry name" value="MurCDEF_CellWall_CoF430Synth"/>
</dbReference>
<evidence type="ECO:0000256" key="6">
    <source>
        <dbReference type="ARBA" id="ARBA00022960"/>
    </source>
</evidence>
<dbReference type="Pfam" id="PF08245">
    <property type="entry name" value="Mur_ligase_M"/>
    <property type="match status" value="1"/>
</dbReference>
<feature type="domain" description="Mur ligase C-terminal" evidence="13">
    <location>
        <begin position="324"/>
        <end position="431"/>
    </location>
</feature>
<dbReference type="Gene3D" id="3.40.1190.10">
    <property type="entry name" value="Mur-like, catalytic domain"/>
    <property type="match status" value="1"/>
</dbReference>
<gene>
    <name evidence="10 15" type="primary">murF</name>
    <name evidence="15" type="ORF">GPUN_2272</name>
</gene>
<dbReference type="GO" id="GO:0071555">
    <property type="term" value="P:cell wall organization"/>
    <property type="evidence" value="ECO:0007669"/>
    <property type="project" value="UniProtKB-KW"/>
</dbReference>
<comment type="subcellular location">
    <subcellularLocation>
        <location evidence="10 11">Cytoplasm</location>
    </subcellularLocation>
</comment>
<dbReference type="UniPathway" id="UPA00219"/>